<proteinExistence type="predicted"/>
<evidence type="ECO:0000313" key="1">
    <source>
        <dbReference type="EMBL" id="KAK3083247.1"/>
    </source>
</evidence>
<keyword evidence="2" id="KW-1185">Reference proteome</keyword>
<evidence type="ECO:0000313" key="2">
    <source>
        <dbReference type="Proteomes" id="UP001186944"/>
    </source>
</evidence>
<dbReference type="EMBL" id="VSWD01000014">
    <property type="protein sequence ID" value="KAK3083247.1"/>
    <property type="molecule type" value="Genomic_DNA"/>
</dbReference>
<dbReference type="Proteomes" id="UP001186944">
    <property type="component" value="Unassembled WGS sequence"/>
</dbReference>
<gene>
    <name evidence="1" type="ORF">FSP39_017652</name>
</gene>
<name>A0AA88XLE1_PINIB</name>
<dbReference type="AlphaFoldDB" id="A0AA88XLE1"/>
<protein>
    <submittedName>
        <fullName evidence="1">Uncharacterized protein</fullName>
    </submittedName>
</protein>
<organism evidence="1 2">
    <name type="scientific">Pinctada imbricata</name>
    <name type="common">Atlantic pearl-oyster</name>
    <name type="synonym">Pinctada martensii</name>
    <dbReference type="NCBI Taxonomy" id="66713"/>
    <lineage>
        <taxon>Eukaryota</taxon>
        <taxon>Metazoa</taxon>
        <taxon>Spiralia</taxon>
        <taxon>Lophotrochozoa</taxon>
        <taxon>Mollusca</taxon>
        <taxon>Bivalvia</taxon>
        <taxon>Autobranchia</taxon>
        <taxon>Pteriomorphia</taxon>
        <taxon>Pterioida</taxon>
        <taxon>Pterioidea</taxon>
        <taxon>Pteriidae</taxon>
        <taxon>Pinctada</taxon>
    </lineage>
</organism>
<sequence length="97" mass="11041">MSKGGQEHVTSKGGKKEVRYRWSAEYPIYGGFGQREELTSDWFDDRKAAQKDADKNALDEVRKCEFSRGSISRLILEGEDGNIIELKAALTRENCLR</sequence>
<comment type="caution">
    <text evidence="1">The sequence shown here is derived from an EMBL/GenBank/DDBJ whole genome shotgun (WGS) entry which is preliminary data.</text>
</comment>
<reference evidence="1" key="1">
    <citation type="submission" date="2019-08" db="EMBL/GenBank/DDBJ databases">
        <title>The improved chromosome-level genome for the pearl oyster Pinctada fucata martensii using PacBio sequencing and Hi-C.</title>
        <authorList>
            <person name="Zheng Z."/>
        </authorList>
    </citation>
    <scope>NUCLEOTIDE SEQUENCE</scope>
    <source>
        <strain evidence="1">ZZ-2019</strain>
        <tissue evidence="1">Adductor muscle</tissue>
    </source>
</reference>
<accession>A0AA88XLE1</accession>